<organism evidence="8 9">
    <name type="scientific">Enteractinococcus helveticum</name>
    <dbReference type="NCBI Taxonomy" id="1837282"/>
    <lineage>
        <taxon>Bacteria</taxon>
        <taxon>Bacillati</taxon>
        <taxon>Actinomycetota</taxon>
        <taxon>Actinomycetes</taxon>
        <taxon>Micrococcales</taxon>
        <taxon>Micrococcaceae</taxon>
    </lineage>
</organism>
<dbReference type="InterPro" id="IPR001789">
    <property type="entry name" value="Sig_transdc_resp-reg_receiver"/>
</dbReference>
<dbReference type="Pfam" id="PF00196">
    <property type="entry name" value="GerE"/>
    <property type="match status" value="1"/>
</dbReference>
<dbReference type="CDD" id="cd17535">
    <property type="entry name" value="REC_NarL-like"/>
    <property type="match status" value="1"/>
</dbReference>
<evidence type="ECO:0000313" key="9">
    <source>
        <dbReference type="Proteomes" id="UP000703315"/>
    </source>
</evidence>
<dbReference type="Pfam" id="PF00072">
    <property type="entry name" value="Response_reg"/>
    <property type="match status" value="1"/>
</dbReference>
<feature type="modified residue" description="4-aspartylphosphate" evidence="5">
    <location>
        <position position="59"/>
    </location>
</feature>
<dbReference type="CDD" id="cd06170">
    <property type="entry name" value="LuxR_C_like"/>
    <property type="match status" value="1"/>
</dbReference>
<dbReference type="PROSITE" id="PS00622">
    <property type="entry name" value="HTH_LUXR_1"/>
    <property type="match status" value="1"/>
</dbReference>
<evidence type="ECO:0000313" key="8">
    <source>
        <dbReference type="EMBL" id="HJF13979.1"/>
    </source>
</evidence>
<evidence type="ECO:0000256" key="3">
    <source>
        <dbReference type="ARBA" id="ARBA00023125"/>
    </source>
</evidence>
<dbReference type="PROSITE" id="PS50110">
    <property type="entry name" value="RESPONSE_REGULATORY"/>
    <property type="match status" value="1"/>
</dbReference>
<dbReference type="EMBL" id="DYXC01000057">
    <property type="protein sequence ID" value="HJF13979.1"/>
    <property type="molecule type" value="Genomic_DNA"/>
</dbReference>
<dbReference type="SUPFAM" id="SSF46894">
    <property type="entry name" value="C-terminal effector domain of the bipartite response regulators"/>
    <property type="match status" value="1"/>
</dbReference>
<dbReference type="Proteomes" id="UP000703315">
    <property type="component" value="Unassembled WGS sequence"/>
</dbReference>
<dbReference type="InterPro" id="IPR000792">
    <property type="entry name" value="Tscrpt_reg_LuxR_C"/>
</dbReference>
<sequence>MATVDTIRVLIVDDHPIVRDGLRGQLATQPDLQVVAEAANAEEALTVLQHHAVDVLLTDLRMPGLGGHELIRTVRAEYPKIQVLVLTTYDGEDDVRPALDAGARGYLLKDARREALFAAVRAAAAGRSSFAPSVQRLQAQSPSRSLLSTREVEVLDLIAHGCTNRQIASALSIGEATVKTHVRHLCDKLEVADRAAAVAAGYQRGLL</sequence>
<protein>
    <submittedName>
        <fullName evidence="8">Response regulator transcription factor</fullName>
    </submittedName>
</protein>
<keyword evidence="2" id="KW-0805">Transcription regulation</keyword>
<dbReference type="InterPro" id="IPR011006">
    <property type="entry name" value="CheY-like_superfamily"/>
</dbReference>
<dbReference type="PANTHER" id="PTHR43214">
    <property type="entry name" value="TWO-COMPONENT RESPONSE REGULATOR"/>
    <property type="match status" value="1"/>
</dbReference>
<evidence type="ECO:0000256" key="4">
    <source>
        <dbReference type="ARBA" id="ARBA00023163"/>
    </source>
</evidence>
<accession>A0A921FLS6</accession>
<dbReference type="RefSeq" id="WP_303903314.1">
    <property type="nucleotide sequence ID" value="NZ_DYXC01000057.1"/>
</dbReference>
<keyword evidence="3" id="KW-0238">DNA-binding</keyword>
<dbReference type="SMART" id="SM00421">
    <property type="entry name" value="HTH_LUXR"/>
    <property type="match status" value="1"/>
</dbReference>
<feature type="domain" description="Response regulatory" evidence="7">
    <location>
        <begin position="8"/>
        <end position="124"/>
    </location>
</feature>
<evidence type="ECO:0000259" key="7">
    <source>
        <dbReference type="PROSITE" id="PS50110"/>
    </source>
</evidence>
<dbReference type="InterPro" id="IPR058245">
    <property type="entry name" value="NreC/VraR/RcsB-like_REC"/>
</dbReference>
<feature type="domain" description="HTH luxR-type" evidence="6">
    <location>
        <begin position="140"/>
        <end position="205"/>
    </location>
</feature>
<dbReference type="GO" id="GO:0006355">
    <property type="term" value="P:regulation of DNA-templated transcription"/>
    <property type="evidence" value="ECO:0007669"/>
    <property type="project" value="InterPro"/>
</dbReference>
<evidence type="ECO:0000256" key="5">
    <source>
        <dbReference type="PROSITE-ProRule" id="PRU00169"/>
    </source>
</evidence>
<dbReference type="SUPFAM" id="SSF52172">
    <property type="entry name" value="CheY-like"/>
    <property type="match status" value="1"/>
</dbReference>
<dbReference type="PROSITE" id="PS50043">
    <property type="entry name" value="HTH_LUXR_2"/>
    <property type="match status" value="1"/>
</dbReference>
<dbReference type="GO" id="GO:0003677">
    <property type="term" value="F:DNA binding"/>
    <property type="evidence" value="ECO:0007669"/>
    <property type="project" value="UniProtKB-KW"/>
</dbReference>
<reference evidence="8" key="2">
    <citation type="submission" date="2021-09" db="EMBL/GenBank/DDBJ databases">
        <authorList>
            <person name="Gilroy R."/>
        </authorList>
    </citation>
    <scope>NUCLEOTIDE SEQUENCE</scope>
    <source>
        <strain evidence="8">ChiHjej13B12-14962</strain>
    </source>
</reference>
<dbReference type="AlphaFoldDB" id="A0A921FLS6"/>
<comment type="caution">
    <text evidence="8">The sequence shown here is derived from an EMBL/GenBank/DDBJ whole genome shotgun (WGS) entry which is preliminary data.</text>
</comment>
<dbReference type="Gene3D" id="3.40.50.2300">
    <property type="match status" value="1"/>
</dbReference>
<keyword evidence="1 5" id="KW-0597">Phosphoprotein</keyword>
<keyword evidence="4" id="KW-0804">Transcription</keyword>
<dbReference type="PANTHER" id="PTHR43214:SF24">
    <property type="entry name" value="TRANSCRIPTIONAL REGULATORY PROTEIN NARL-RELATED"/>
    <property type="match status" value="1"/>
</dbReference>
<gene>
    <name evidence="8" type="ORF">K8V32_04140</name>
</gene>
<dbReference type="InterPro" id="IPR039420">
    <property type="entry name" value="WalR-like"/>
</dbReference>
<evidence type="ECO:0000256" key="2">
    <source>
        <dbReference type="ARBA" id="ARBA00023015"/>
    </source>
</evidence>
<reference evidence="8" key="1">
    <citation type="journal article" date="2021" name="PeerJ">
        <title>Extensive microbial diversity within the chicken gut microbiome revealed by metagenomics and culture.</title>
        <authorList>
            <person name="Gilroy R."/>
            <person name="Ravi A."/>
            <person name="Getino M."/>
            <person name="Pursley I."/>
            <person name="Horton D.L."/>
            <person name="Alikhan N.F."/>
            <person name="Baker D."/>
            <person name="Gharbi K."/>
            <person name="Hall N."/>
            <person name="Watson M."/>
            <person name="Adriaenssens E.M."/>
            <person name="Foster-Nyarko E."/>
            <person name="Jarju S."/>
            <person name="Secka A."/>
            <person name="Antonio M."/>
            <person name="Oren A."/>
            <person name="Chaudhuri R.R."/>
            <person name="La Ragione R."/>
            <person name="Hildebrand F."/>
            <person name="Pallen M.J."/>
        </authorList>
    </citation>
    <scope>NUCLEOTIDE SEQUENCE</scope>
    <source>
        <strain evidence="8">ChiHjej13B12-14962</strain>
    </source>
</reference>
<name>A0A921FLS6_9MICC</name>
<proteinExistence type="predicted"/>
<dbReference type="GO" id="GO:0000160">
    <property type="term" value="P:phosphorelay signal transduction system"/>
    <property type="evidence" value="ECO:0007669"/>
    <property type="project" value="InterPro"/>
</dbReference>
<dbReference type="InterPro" id="IPR016032">
    <property type="entry name" value="Sig_transdc_resp-reg_C-effctor"/>
</dbReference>
<evidence type="ECO:0000259" key="6">
    <source>
        <dbReference type="PROSITE" id="PS50043"/>
    </source>
</evidence>
<dbReference type="SMART" id="SM00448">
    <property type="entry name" value="REC"/>
    <property type="match status" value="1"/>
</dbReference>
<evidence type="ECO:0000256" key="1">
    <source>
        <dbReference type="ARBA" id="ARBA00022553"/>
    </source>
</evidence>
<dbReference type="PRINTS" id="PR00038">
    <property type="entry name" value="HTHLUXR"/>
</dbReference>